<evidence type="ECO:0000256" key="4">
    <source>
        <dbReference type="ARBA" id="ARBA00022989"/>
    </source>
</evidence>
<evidence type="ECO:0000256" key="3">
    <source>
        <dbReference type="ARBA" id="ARBA00022692"/>
    </source>
</evidence>
<keyword evidence="3 6" id="KW-0812">Transmembrane</keyword>
<dbReference type="Pfam" id="PF02588">
    <property type="entry name" value="YitT_membrane"/>
    <property type="match status" value="1"/>
</dbReference>
<evidence type="ECO:0000256" key="5">
    <source>
        <dbReference type="ARBA" id="ARBA00023136"/>
    </source>
</evidence>
<dbReference type="KEGG" id="aaxa:NCTC10138_00522"/>
<name>A0A449BCJ7_HAPAX</name>
<dbReference type="Gene3D" id="3.30.70.120">
    <property type="match status" value="1"/>
</dbReference>
<evidence type="ECO:0000313" key="9">
    <source>
        <dbReference type="Proteomes" id="UP000289841"/>
    </source>
</evidence>
<feature type="transmembrane region" description="Helical" evidence="6">
    <location>
        <begin position="79"/>
        <end position="97"/>
    </location>
</feature>
<dbReference type="InterPro" id="IPR015867">
    <property type="entry name" value="N-reg_PII/ATP_PRibTrfase_C"/>
</dbReference>
<organism evidence="8 9">
    <name type="scientific">Haploplasma axanthum</name>
    <name type="common">Acholeplasma axanthum</name>
    <dbReference type="NCBI Taxonomy" id="29552"/>
    <lineage>
        <taxon>Bacteria</taxon>
        <taxon>Bacillati</taxon>
        <taxon>Mycoplasmatota</taxon>
        <taxon>Mollicutes</taxon>
        <taxon>Acholeplasmatales</taxon>
        <taxon>Acholeplasmataceae</taxon>
        <taxon>Haploplasma</taxon>
    </lineage>
</organism>
<feature type="domain" description="DUF2179" evidence="7">
    <location>
        <begin position="263"/>
        <end position="317"/>
    </location>
</feature>
<dbReference type="Proteomes" id="UP000289841">
    <property type="component" value="Chromosome"/>
</dbReference>
<dbReference type="OrthoDB" id="9779786at2"/>
<dbReference type="PANTHER" id="PTHR33545">
    <property type="entry name" value="UPF0750 MEMBRANE PROTEIN YITT-RELATED"/>
    <property type="match status" value="1"/>
</dbReference>
<comment type="subcellular location">
    <subcellularLocation>
        <location evidence="1">Cell membrane</location>
        <topology evidence="1">Multi-pass membrane protein</topology>
    </subcellularLocation>
</comment>
<evidence type="ECO:0000256" key="1">
    <source>
        <dbReference type="ARBA" id="ARBA00004651"/>
    </source>
</evidence>
<dbReference type="InterPro" id="IPR051461">
    <property type="entry name" value="UPF0750_membrane"/>
</dbReference>
<dbReference type="EMBL" id="LR215048">
    <property type="protein sequence ID" value="VEU80164.1"/>
    <property type="molecule type" value="Genomic_DNA"/>
</dbReference>
<keyword evidence="4 6" id="KW-1133">Transmembrane helix</keyword>
<dbReference type="InterPro" id="IPR019264">
    <property type="entry name" value="DUF2179"/>
</dbReference>
<feature type="transmembrane region" description="Helical" evidence="6">
    <location>
        <begin position="178"/>
        <end position="197"/>
    </location>
</feature>
<gene>
    <name evidence="8" type="ORF">NCTC10138_00522</name>
</gene>
<accession>A0A449BCJ7</accession>
<evidence type="ECO:0000256" key="2">
    <source>
        <dbReference type="ARBA" id="ARBA00022475"/>
    </source>
</evidence>
<dbReference type="PIRSF" id="PIRSF006483">
    <property type="entry name" value="Membrane_protein_YitT"/>
    <property type="match status" value="1"/>
</dbReference>
<dbReference type="GO" id="GO:0005886">
    <property type="term" value="C:plasma membrane"/>
    <property type="evidence" value="ECO:0007669"/>
    <property type="project" value="UniProtKB-SubCell"/>
</dbReference>
<dbReference type="PANTHER" id="PTHR33545:SF5">
    <property type="entry name" value="UPF0750 MEMBRANE PROTEIN YITT"/>
    <property type="match status" value="1"/>
</dbReference>
<dbReference type="RefSeq" id="WP_026390599.1">
    <property type="nucleotide sequence ID" value="NZ_LR215048.1"/>
</dbReference>
<evidence type="ECO:0000259" key="7">
    <source>
        <dbReference type="Pfam" id="PF10035"/>
    </source>
</evidence>
<dbReference type="STRING" id="1278311.GCA_000428705_01077"/>
<evidence type="ECO:0000313" key="8">
    <source>
        <dbReference type="EMBL" id="VEU80164.1"/>
    </source>
</evidence>
<reference evidence="8 9" key="1">
    <citation type="submission" date="2019-01" db="EMBL/GenBank/DDBJ databases">
        <authorList>
            <consortium name="Pathogen Informatics"/>
        </authorList>
    </citation>
    <scope>NUCLEOTIDE SEQUENCE [LARGE SCALE GENOMIC DNA]</scope>
    <source>
        <strain evidence="8 9">NCTC10138</strain>
    </source>
</reference>
<feature type="transmembrane region" description="Helical" evidence="6">
    <location>
        <begin position="209"/>
        <end position="230"/>
    </location>
</feature>
<sequence length="325" mass="35380">MIKIKEFLKSPKYKEKVKPEIKRFAAVIMFTLVYGLGVKWFLEASPVPMFTGGMPGVAQVLRDILVKSGTITSEQSGNLFMSLFIIVSNIPILLLGWFGVSKKFTIYSLVSVLIQSTVIGFIPQIKLGFHQPEEAMLAATLGGLFIGVGIGGALKYGTSTGGFDILAQYWSLKKGHSVGFISMALNFVIAFAGAIVMGGDAAEGIEGVAAVPAGLIFSYTIIRIIVTTVATDKVHTSYQYLSIEIITENPQKMVDAILHKIYRGVTLSKVEGAYSHHEKTLVMVVISTYELQMIIDLIKEVDDKSFVVAKPVKSVTGNFTKKRIA</sequence>
<feature type="transmembrane region" description="Helical" evidence="6">
    <location>
        <begin position="104"/>
        <end position="123"/>
    </location>
</feature>
<evidence type="ECO:0000256" key="6">
    <source>
        <dbReference type="SAM" id="Phobius"/>
    </source>
</evidence>
<proteinExistence type="predicted"/>
<dbReference type="AlphaFoldDB" id="A0A449BCJ7"/>
<dbReference type="Pfam" id="PF10035">
    <property type="entry name" value="DUF2179"/>
    <property type="match status" value="1"/>
</dbReference>
<feature type="transmembrane region" description="Helical" evidence="6">
    <location>
        <begin position="21"/>
        <end position="42"/>
    </location>
</feature>
<dbReference type="InterPro" id="IPR003740">
    <property type="entry name" value="YitT"/>
</dbReference>
<keyword evidence="2" id="KW-1003">Cell membrane</keyword>
<keyword evidence="9" id="KW-1185">Reference proteome</keyword>
<feature type="transmembrane region" description="Helical" evidence="6">
    <location>
        <begin position="135"/>
        <end position="157"/>
    </location>
</feature>
<dbReference type="CDD" id="cd16380">
    <property type="entry name" value="YitT_C"/>
    <property type="match status" value="1"/>
</dbReference>
<protein>
    <submittedName>
        <fullName evidence="8">Uncharacterized BCR, YitT family COG1284</fullName>
    </submittedName>
</protein>
<keyword evidence="5 6" id="KW-0472">Membrane</keyword>